<keyword evidence="3" id="KW-0804">Transcription</keyword>
<feature type="domain" description="NusG-like N-terminal" evidence="4">
    <location>
        <begin position="6"/>
        <end position="104"/>
    </location>
</feature>
<dbReference type="AlphaFoldDB" id="A0A165MDW6"/>
<dbReference type="NCBIfam" id="NF033644">
    <property type="entry name" value="antiterm_UpxY"/>
    <property type="match status" value="1"/>
</dbReference>
<evidence type="ECO:0000259" key="4">
    <source>
        <dbReference type="SMART" id="SM00738"/>
    </source>
</evidence>
<dbReference type="SUPFAM" id="SSF82679">
    <property type="entry name" value="N-utilization substance G protein NusG, N-terminal domain"/>
    <property type="match status" value="1"/>
</dbReference>
<dbReference type="InterPro" id="IPR006645">
    <property type="entry name" value="NGN-like_dom"/>
</dbReference>
<dbReference type="SMART" id="SM00738">
    <property type="entry name" value="NGN"/>
    <property type="match status" value="1"/>
</dbReference>
<dbReference type="PANTHER" id="PTHR30265">
    <property type="entry name" value="RHO-INTERACTING TRANSCRIPTION TERMINATION FACTOR NUSG"/>
    <property type="match status" value="1"/>
</dbReference>
<evidence type="ECO:0000256" key="2">
    <source>
        <dbReference type="ARBA" id="ARBA00023015"/>
    </source>
</evidence>
<evidence type="ECO:0000313" key="6">
    <source>
        <dbReference type="Proteomes" id="UP000076481"/>
    </source>
</evidence>
<dbReference type="PANTHER" id="PTHR30265:SF4">
    <property type="entry name" value="KOW MOTIF FAMILY PROTEIN, EXPRESSED"/>
    <property type="match status" value="1"/>
</dbReference>
<dbReference type="Pfam" id="PF02357">
    <property type="entry name" value="NusG"/>
    <property type="match status" value="1"/>
</dbReference>
<reference evidence="5 6" key="1">
    <citation type="submission" date="2016-03" db="EMBL/GenBank/DDBJ databases">
        <title>Speciation and ecological success in dimly lit waters: horizontal gene transfer in a green sulfur bacteria bloom unveiled by metagenomic assembly.</title>
        <authorList>
            <person name="Llorens-Mares T."/>
            <person name="Liu Z."/>
            <person name="Allen L.Z."/>
            <person name="Rusch D.B."/>
            <person name="Craig M.T."/>
            <person name="Dupont C.L."/>
            <person name="Bryant D.A."/>
            <person name="Casamayor E.O."/>
        </authorList>
    </citation>
    <scope>NUCLEOTIDE SEQUENCE [LARGE SCALE GENOMIC DNA]</scope>
    <source>
        <strain evidence="5">CIII</strain>
    </source>
</reference>
<evidence type="ECO:0000256" key="3">
    <source>
        <dbReference type="ARBA" id="ARBA00023163"/>
    </source>
</evidence>
<dbReference type="InterPro" id="IPR008991">
    <property type="entry name" value="Translation_prot_SH3-like_sf"/>
</dbReference>
<dbReference type="Proteomes" id="UP000076481">
    <property type="component" value="Unassembled WGS sequence"/>
</dbReference>
<proteinExistence type="predicted"/>
<dbReference type="EMBL" id="LVWG01000010">
    <property type="protein sequence ID" value="KZK75132.1"/>
    <property type="molecule type" value="Genomic_DNA"/>
</dbReference>
<evidence type="ECO:0000256" key="1">
    <source>
        <dbReference type="ARBA" id="ARBA00022814"/>
    </source>
</evidence>
<dbReference type="GO" id="GO:0031564">
    <property type="term" value="P:transcription antitermination"/>
    <property type="evidence" value="ECO:0007669"/>
    <property type="project" value="UniProtKB-KW"/>
</dbReference>
<comment type="caution">
    <text evidence="5">The sequence shown here is derived from an EMBL/GenBank/DDBJ whole genome shotgun (WGS) entry which is preliminary data.</text>
</comment>
<organism evidence="5 6">
    <name type="scientific">Pelodictyon luteolum</name>
    <dbReference type="NCBI Taxonomy" id="1100"/>
    <lineage>
        <taxon>Bacteria</taxon>
        <taxon>Pseudomonadati</taxon>
        <taxon>Chlorobiota</taxon>
        <taxon>Chlorobiia</taxon>
        <taxon>Chlorobiales</taxon>
        <taxon>Chlorobiaceae</taxon>
        <taxon>Chlorobium/Pelodictyon group</taxon>
        <taxon>Pelodictyon</taxon>
    </lineage>
</organism>
<dbReference type="InterPro" id="IPR036735">
    <property type="entry name" value="NGN_dom_sf"/>
</dbReference>
<gene>
    <name evidence="5" type="ORF">A3K90_07935</name>
</gene>
<keyword evidence="2" id="KW-0805">Transcription regulation</keyword>
<dbReference type="GO" id="GO:0006354">
    <property type="term" value="P:DNA-templated transcription elongation"/>
    <property type="evidence" value="ECO:0007669"/>
    <property type="project" value="InterPro"/>
</dbReference>
<dbReference type="Gene3D" id="3.30.70.940">
    <property type="entry name" value="NusG, N-terminal domain"/>
    <property type="match status" value="1"/>
</dbReference>
<accession>A0A165MDW6</accession>
<dbReference type="SUPFAM" id="SSF50104">
    <property type="entry name" value="Translation proteins SH3-like domain"/>
    <property type="match status" value="1"/>
</dbReference>
<dbReference type="RefSeq" id="WP_303680740.1">
    <property type="nucleotide sequence ID" value="NZ_LVWG01000010.1"/>
</dbReference>
<dbReference type="InterPro" id="IPR043425">
    <property type="entry name" value="NusG-like"/>
</dbReference>
<name>A0A165MDW6_PELLU</name>
<keyword evidence="1" id="KW-0889">Transcription antitermination</keyword>
<sequence length="170" mass="19945">MIEGLDPHWYAVYVRSRYEKKVHQWMLEKELTSFLPLMETVRQWSDRKKKVYEPLFRGYVFVHIDMKHEHVKVLETEGVVKFIGIGRNPSVISPRDIEWLKTLVREPDALHQTVSSIPYGRKVRVLAGPFKDLEGVVVKEGREERLVVFFESIMQGIEVSISPDLLLQLK</sequence>
<evidence type="ECO:0000313" key="5">
    <source>
        <dbReference type="EMBL" id="KZK75132.1"/>
    </source>
</evidence>
<protein>
    <submittedName>
        <fullName evidence="5">Antitermination protein NusG</fullName>
    </submittedName>
</protein>